<evidence type="ECO:0000256" key="1">
    <source>
        <dbReference type="SAM" id="Phobius"/>
    </source>
</evidence>
<keyword evidence="1" id="KW-0812">Transmembrane</keyword>
<dbReference type="EMBL" id="JARKHS020005907">
    <property type="protein sequence ID" value="KAK8783075.1"/>
    <property type="molecule type" value="Genomic_DNA"/>
</dbReference>
<dbReference type="SMART" id="SM00181">
    <property type="entry name" value="EGF"/>
    <property type="match status" value="3"/>
</dbReference>
<reference evidence="3 4" key="1">
    <citation type="journal article" date="2023" name="Arcadia Sci">
        <title>De novo assembly of a long-read Amblyomma americanum tick genome.</title>
        <authorList>
            <person name="Chou S."/>
            <person name="Poskanzer K.E."/>
            <person name="Rollins M."/>
            <person name="Thuy-Boun P.S."/>
        </authorList>
    </citation>
    <scope>NUCLEOTIDE SEQUENCE [LARGE SCALE GENOMIC DNA]</scope>
    <source>
        <strain evidence="3">F_SG_1</strain>
        <tissue evidence="3">Salivary glands</tissue>
    </source>
</reference>
<dbReference type="Proteomes" id="UP001321473">
    <property type="component" value="Unassembled WGS sequence"/>
</dbReference>
<feature type="transmembrane region" description="Helical" evidence="1">
    <location>
        <begin position="20"/>
        <end position="38"/>
    </location>
</feature>
<evidence type="ECO:0000313" key="3">
    <source>
        <dbReference type="EMBL" id="KAK8783075.1"/>
    </source>
</evidence>
<feature type="domain" description="EGF-like" evidence="2">
    <location>
        <begin position="285"/>
        <end position="324"/>
    </location>
</feature>
<dbReference type="AlphaFoldDB" id="A0AAQ4F8K8"/>
<dbReference type="InterPro" id="IPR000742">
    <property type="entry name" value="EGF"/>
</dbReference>
<organism evidence="3 4">
    <name type="scientific">Amblyomma americanum</name>
    <name type="common">Lone star tick</name>
    <dbReference type="NCBI Taxonomy" id="6943"/>
    <lineage>
        <taxon>Eukaryota</taxon>
        <taxon>Metazoa</taxon>
        <taxon>Ecdysozoa</taxon>
        <taxon>Arthropoda</taxon>
        <taxon>Chelicerata</taxon>
        <taxon>Arachnida</taxon>
        <taxon>Acari</taxon>
        <taxon>Parasitiformes</taxon>
        <taxon>Ixodida</taxon>
        <taxon>Ixodoidea</taxon>
        <taxon>Ixodidae</taxon>
        <taxon>Amblyomminae</taxon>
        <taxon>Amblyomma</taxon>
    </lineage>
</organism>
<feature type="domain" description="EGF-like" evidence="2">
    <location>
        <begin position="239"/>
        <end position="281"/>
    </location>
</feature>
<protein>
    <recommendedName>
        <fullName evidence="2">EGF-like domain-containing protein</fullName>
    </recommendedName>
</protein>
<evidence type="ECO:0000313" key="4">
    <source>
        <dbReference type="Proteomes" id="UP001321473"/>
    </source>
</evidence>
<name>A0AAQ4F8K8_AMBAM</name>
<proteinExistence type="predicted"/>
<feature type="domain" description="EGF-like" evidence="2">
    <location>
        <begin position="99"/>
        <end position="134"/>
    </location>
</feature>
<keyword evidence="1" id="KW-1133">Transmembrane helix</keyword>
<keyword evidence="4" id="KW-1185">Reference proteome</keyword>
<accession>A0AAQ4F8K8</accession>
<keyword evidence="1" id="KW-0472">Membrane</keyword>
<gene>
    <name evidence="3" type="ORF">V5799_015583</name>
</gene>
<sequence length="540" mass="59386">MHPVLQPAGIITGLRKQSGLFMMSTLLLMCLVVAGAAATDDSLLLEEKVASGVDYCRLAGSFCGTLKCSPRSDHGSFACDCGKQRYFNATAQRCFRVFSCPSHECTHSECVDDDGNSTAKCVCKEGPHITRDCQEKPTYRNECVALGGKLQLAESGEPTVMPHCVCRPGTRLANGTCHSVACLFPNFSCEKICSDLKLREDSRCCQGWNATSCNDPHLTEQYCKPGSVWNSAESRCENACLAGLSETLCKHGCQAANRFTANYTCSCADDEELSDDGVTCTAKTKCNEHEQKKCSETGRQCVVDAGKPRCRCQENTIELTDSCSEACTEAKARECSTPLSWCVIKNYTEKCFCQPPLRWNYTSRQCVPDNEYKYVFDFRENANHKDAASNRCNDTKMATDVQNAMKNLYGSDLKSTRVIKCGETVTMEVTFSSEPPSPVLRMVRLCEVSFGTVCLFPPSLRIVKGSVSDPVPVDMCVQYFHNITQLSSGLYYCTKGAGGQFVLRCSGGNVTESIHRGLLELQICHGKHIYGNCLLHTVHE</sequence>
<evidence type="ECO:0000259" key="2">
    <source>
        <dbReference type="SMART" id="SM00181"/>
    </source>
</evidence>
<comment type="caution">
    <text evidence="3">The sequence shown here is derived from an EMBL/GenBank/DDBJ whole genome shotgun (WGS) entry which is preliminary data.</text>
</comment>